<proteinExistence type="predicted"/>
<accession>A0A4D5RF66</accession>
<dbReference type="AlphaFoldDB" id="A0A4D5RF66"/>
<evidence type="ECO:0000313" key="2">
    <source>
        <dbReference type="EMBL" id="MOY35762.1"/>
    </source>
</evidence>
<feature type="transmembrane region" description="Helical" evidence="1">
    <location>
        <begin position="70"/>
        <end position="91"/>
    </location>
</feature>
<name>A0A4D5RF66_IXOSC</name>
<keyword evidence="1" id="KW-0812">Transmembrane</keyword>
<keyword evidence="1" id="KW-0472">Membrane</keyword>
<reference evidence="2" key="1">
    <citation type="submission" date="2019-04" db="EMBL/GenBank/DDBJ databases">
        <title>An insight into the mialome of Ixodes scapularis.</title>
        <authorList>
            <person name="Ribeiro J.M."/>
            <person name="Mather T.N."/>
            <person name="Karim S."/>
        </authorList>
    </citation>
    <scope>NUCLEOTIDE SEQUENCE</scope>
</reference>
<evidence type="ECO:0000256" key="1">
    <source>
        <dbReference type="SAM" id="Phobius"/>
    </source>
</evidence>
<protein>
    <submittedName>
        <fullName evidence="2">Uncharacterized protein</fullName>
    </submittedName>
</protein>
<organism evidence="2">
    <name type="scientific">Ixodes scapularis</name>
    <name type="common">Black-legged tick</name>
    <name type="synonym">Deer tick</name>
    <dbReference type="NCBI Taxonomy" id="6945"/>
    <lineage>
        <taxon>Eukaryota</taxon>
        <taxon>Metazoa</taxon>
        <taxon>Ecdysozoa</taxon>
        <taxon>Arthropoda</taxon>
        <taxon>Chelicerata</taxon>
        <taxon>Arachnida</taxon>
        <taxon>Acari</taxon>
        <taxon>Parasitiformes</taxon>
        <taxon>Ixodida</taxon>
        <taxon>Ixodoidea</taxon>
        <taxon>Ixodidae</taxon>
        <taxon>Ixodinae</taxon>
        <taxon>Ixodes</taxon>
    </lineage>
</organism>
<keyword evidence="1" id="KW-1133">Transmembrane helix</keyword>
<sequence length="95" mass="11254">MFRLLSQRLNVCARRLLRILWERAAGLSIDCETFDLGLLFNLSIPRSFEILTFDAGSLFVSTTIGWHDRIFFFSLVWVLSWMFDSQVFWLVQPLY</sequence>
<dbReference type="EMBL" id="GHJT01001791">
    <property type="protein sequence ID" value="MOY35762.1"/>
    <property type="molecule type" value="Transcribed_RNA"/>
</dbReference>